<feature type="transmembrane region" description="Helical" evidence="8">
    <location>
        <begin position="370"/>
        <end position="392"/>
    </location>
</feature>
<keyword evidence="4" id="KW-1003">Cell membrane</keyword>
<name>A0A916UR46_9HYPH</name>
<evidence type="ECO:0000313" key="10">
    <source>
        <dbReference type="EMBL" id="GGC82772.1"/>
    </source>
</evidence>
<feature type="transmembrane region" description="Helical" evidence="8">
    <location>
        <begin position="173"/>
        <end position="195"/>
    </location>
</feature>
<feature type="transmembrane region" description="Helical" evidence="8">
    <location>
        <begin position="340"/>
        <end position="358"/>
    </location>
</feature>
<dbReference type="PANTHER" id="PTHR42718">
    <property type="entry name" value="MAJOR FACILITATOR SUPERFAMILY MULTIDRUG TRANSPORTER MFSC"/>
    <property type="match status" value="1"/>
</dbReference>
<gene>
    <name evidence="10" type="ORF">GCM10010994_45850</name>
</gene>
<evidence type="ECO:0000256" key="8">
    <source>
        <dbReference type="SAM" id="Phobius"/>
    </source>
</evidence>
<reference evidence="10" key="1">
    <citation type="journal article" date="2014" name="Int. J. Syst. Evol. Microbiol.">
        <title>Complete genome sequence of Corynebacterium casei LMG S-19264T (=DSM 44701T), isolated from a smear-ripened cheese.</title>
        <authorList>
            <consortium name="US DOE Joint Genome Institute (JGI-PGF)"/>
            <person name="Walter F."/>
            <person name="Albersmeier A."/>
            <person name="Kalinowski J."/>
            <person name="Ruckert C."/>
        </authorList>
    </citation>
    <scope>NUCLEOTIDE SEQUENCE</scope>
    <source>
        <strain evidence="10">CGMCC 1.12919</strain>
    </source>
</reference>
<evidence type="ECO:0000256" key="4">
    <source>
        <dbReference type="ARBA" id="ARBA00022475"/>
    </source>
</evidence>
<feature type="transmembrane region" description="Helical" evidence="8">
    <location>
        <begin position="119"/>
        <end position="137"/>
    </location>
</feature>
<organism evidence="10 11">
    <name type="scientific">Chelatococcus reniformis</name>
    <dbReference type="NCBI Taxonomy" id="1494448"/>
    <lineage>
        <taxon>Bacteria</taxon>
        <taxon>Pseudomonadati</taxon>
        <taxon>Pseudomonadota</taxon>
        <taxon>Alphaproteobacteria</taxon>
        <taxon>Hyphomicrobiales</taxon>
        <taxon>Chelatococcaceae</taxon>
        <taxon>Chelatococcus</taxon>
    </lineage>
</organism>
<evidence type="ECO:0000256" key="1">
    <source>
        <dbReference type="ARBA" id="ARBA00004651"/>
    </source>
</evidence>
<keyword evidence="7 8" id="KW-0472">Membrane</keyword>
<dbReference type="PANTHER" id="PTHR42718:SF9">
    <property type="entry name" value="MAJOR FACILITATOR SUPERFAMILY MULTIDRUG TRANSPORTER MFSC"/>
    <property type="match status" value="1"/>
</dbReference>
<evidence type="ECO:0000256" key="3">
    <source>
        <dbReference type="ARBA" id="ARBA00022448"/>
    </source>
</evidence>
<feature type="transmembrane region" description="Helical" evidence="8">
    <location>
        <begin position="239"/>
        <end position="255"/>
    </location>
</feature>
<evidence type="ECO:0000313" key="11">
    <source>
        <dbReference type="Proteomes" id="UP000637002"/>
    </source>
</evidence>
<sequence>MSGLTGRSTAEPAAAVRVFAGFAMMCLGMFMAILDVQIVATSLPTIQAALAIAQDQISWVQTAYLIAEVVAIPLTGLLTQLVGMRRLFVIAVSVFTAASALCAVSAGFATLIAARVLQGFSGGLLIPAVFSAVFLLFPVRLQGVATTFAGVLAVLAPTVGPVVGGWITETYSWHWLFLVNLVPGVTAALGAWLFLPHDAPGRDTGAAVDLTSLLLLATALAALEIALKQAPDRGWVSPPILALLAWTGTAVALFTRRVLARRRPLVDLTLLGDRNFAIGAALSFVLGIGLFGSVYLMPLFLAYVRGHGALEIGRIMLVTGAAQLASAPIAVALERRLDPRLLTGFGFALFGLGLGLSARQTAETDFDEMLWPQILRGGAIMFCLLPPTRLALGHLPLHRVPDASGLFNLMRNLGGAIGLALIDTVIYGRAAAHGTAILERLRAGDAATAVAIGIPPEMLAAGADALDDPAALALVRPLIERAAFVETTNLAWALTAALTLLALVLVPFVRWRPRGEAMPR</sequence>
<dbReference type="AlphaFoldDB" id="A0A916UR46"/>
<proteinExistence type="inferred from homology"/>
<evidence type="ECO:0000256" key="6">
    <source>
        <dbReference type="ARBA" id="ARBA00022989"/>
    </source>
</evidence>
<accession>A0A916UR46</accession>
<keyword evidence="6 8" id="KW-1133">Transmembrane helix</keyword>
<dbReference type="InterPro" id="IPR011701">
    <property type="entry name" value="MFS"/>
</dbReference>
<dbReference type="Gene3D" id="1.20.1250.20">
    <property type="entry name" value="MFS general substrate transporter like domains"/>
    <property type="match status" value="1"/>
</dbReference>
<evidence type="ECO:0000256" key="5">
    <source>
        <dbReference type="ARBA" id="ARBA00022692"/>
    </source>
</evidence>
<protein>
    <submittedName>
        <fullName evidence="10">MFS transporter</fullName>
    </submittedName>
</protein>
<dbReference type="GO" id="GO:0022857">
    <property type="term" value="F:transmembrane transporter activity"/>
    <property type="evidence" value="ECO:0007669"/>
    <property type="project" value="InterPro"/>
</dbReference>
<feature type="domain" description="Major facilitator superfamily (MFS) profile" evidence="9">
    <location>
        <begin position="21"/>
        <end position="514"/>
    </location>
</feature>
<comment type="similarity">
    <text evidence="2">Belongs to the major facilitator superfamily. EmrB family.</text>
</comment>
<feature type="transmembrane region" description="Helical" evidence="8">
    <location>
        <begin position="490"/>
        <end position="511"/>
    </location>
</feature>
<dbReference type="Pfam" id="PF07690">
    <property type="entry name" value="MFS_1"/>
    <property type="match status" value="1"/>
</dbReference>
<comment type="caution">
    <text evidence="10">The sequence shown here is derived from an EMBL/GenBank/DDBJ whole genome shotgun (WGS) entry which is preliminary data.</text>
</comment>
<dbReference type="Proteomes" id="UP000637002">
    <property type="component" value="Unassembled WGS sequence"/>
</dbReference>
<keyword evidence="5 8" id="KW-0812">Transmembrane</keyword>
<dbReference type="InterPro" id="IPR020846">
    <property type="entry name" value="MFS_dom"/>
</dbReference>
<evidence type="ECO:0000256" key="2">
    <source>
        <dbReference type="ARBA" id="ARBA00008537"/>
    </source>
</evidence>
<dbReference type="CDD" id="cd17503">
    <property type="entry name" value="MFS_LmrB_MDR_like"/>
    <property type="match status" value="1"/>
</dbReference>
<feature type="transmembrane region" description="Helical" evidence="8">
    <location>
        <begin position="14"/>
        <end position="34"/>
    </location>
</feature>
<feature type="transmembrane region" description="Helical" evidence="8">
    <location>
        <begin position="207"/>
        <end position="227"/>
    </location>
</feature>
<keyword evidence="3" id="KW-0813">Transport</keyword>
<feature type="transmembrane region" description="Helical" evidence="8">
    <location>
        <begin position="276"/>
        <end position="303"/>
    </location>
</feature>
<evidence type="ECO:0000256" key="7">
    <source>
        <dbReference type="ARBA" id="ARBA00023136"/>
    </source>
</evidence>
<dbReference type="InterPro" id="IPR004638">
    <property type="entry name" value="EmrB-like"/>
</dbReference>
<dbReference type="GO" id="GO:0005886">
    <property type="term" value="C:plasma membrane"/>
    <property type="evidence" value="ECO:0007669"/>
    <property type="project" value="UniProtKB-SubCell"/>
</dbReference>
<keyword evidence="11" id="KW-1185">Reference proteome</keyword>
<dbReference type="PROSITE" id="PS50850">
    <property type="entry name" value="MFS"/>
    <property type="match status" value="1"/>
</dbReference>
<feature type="transmembrane region" description="Helical" evidence="8">
    <location>
        <begin position="315"/>
        <end position="333"/>
    </location>
</feature>
<dbReference type="EMBL" id="BMGG01000008">
    <property type="protein sequence ID" value="GGC82772.1"/>
    <property type="molecule type" value="Genomic_DNA"/>
</dbReference>
<reference evidence="10" key="2">
    <citation type="submission" date="2020-09" db="EMBL/GenBank/DDBJ databases">
        <authorList>
            <person name="Sun Q."/>
            <person name="Zhou Y."/>
        </authorList>
    </citation>
    <scope>NUCLEOTIDE SEQUENCE</scope>
    <source>
        <strain evidence="10">CGMCC 1.12919</strain>
    </source>
</reference>
<evidence type="ECO:0000259" key="9">
    <source>
        <dbReference type="PROSITE" id="PS50850"/>
    </source>
</evidence>
<dbReference type="NCBIfam" id="TIGR00711">
    <property type="entry name" value="efflux_EmrB"/>
    <property type="match status" value="1"/>
</dbReference>
<feature type="transmembrane region" description="Helical" evidence="8">
    <location>
        <begin position="144"/>
        <end position="167"/>
    </location>
</feature>
<feature type="transmembrane region" description="Helical" evidence="8">
    <location>
        <begin position="413"/>
        <end position="432"/>
    </location>
</feature>
<dbReference type="InterPro" id="IPR036259">
    <property type="entry name" value="MFS_trans_sf"/>
</dbReference>
<dbReference type="SUPFAM" id="SSF103473">
    <property type="entry name" value="MFS general substrate transporter"/>
    <property type="match status" value="1"/>
</dbReference>
<feature type="transmembrane region" description="Helical" evidence="8">
    <location>
        <begin position="87"/>
        <end position="113"/>
    </location>
</feature>
<comment type="subcellular location">
    <subcellularLocation>
        <location evidence="1">Cell membrane</location>
        <topology evidence="1">Multi-pass membrane protein</topology>
    </subcellularLocation>
</comment>